<evidence type="ECO:0000313" key="2">
    <source>
        <dbReference type="Proteomes" id="UP000607653"/>
    </source>
</evidence>
<keyword evidence="2" id="KW-1185">Reference proteome</keyword>
<protein>
    <submittedName>
        <fullName evidence="1">Uncharacterized protein</fullName>
    </submittedName>
</protein>
<dbReference type="AlphaFoldDB" id="A0A823A5A8"/>
<name>A0A823A5A8_NELNU</name>
<dbReference type="EMBL" id="DUZY01000008">
    <property type="protein sequence ID" value="DAD49008.1"/>
    <property type="molecule type" value="Genomic_DNA"/>
</dbReference>
<organism evidence="1 2">
    <name type="scientific">Nelumbo nucifera</name>
    <name type="common">Sacred lotus</name>
    <dbReference type="NCBI Taxonomy" id="4432"/>
    <lineage>
        <taxon>Eukaryota</taxon>
        <taxon>Viridiplantae</taxon>
        <taxon>Streptophyta</taxon>
        <taxon>Embryophyta</taxon>
        <taxon>Tracheophyta</taxon>
        <taxon>Spermatophyta</taxon>
        <taxon>Magnoliopsida</taxon>
        <taxon>Proteales</taxon>
        <taxon>Nelumbonaceae</taxon>
        <taxon>Nelumbo</taxon>
    </lineage>
</organism>
<comment type="caution">
    <text evidence="1">The sequence shown here is derived from an EMBL/GenBank/DDBJ whole genome shotgun (WGS) entry which is preliminary data.</text>
</comment>
<accession>A0A823A5A8</accession>
<evidence type="ECO:0000313" key="1">
    <source>
        <dbReference type="EMBL" id="DAD49008.1"/>
    </source>
</evidence>
<proteinExistence type="predicted"/>
<dbReference type="Proteomes" id="UP000607653">
    <property type="component" value="Unassembled WGS sequence"/>
</dbReference>
<sequence>MLSVQISSTPIYMIWEARKKKFHLNKDVNPVSLVNKANEIIVDSCFILCRNKLKALSLSPITENHYLVFTDGSYDQHVDNANIGFVIKKSDDRQIIAAQGSSCRAIDSYDVEFS</sequence>
<reference evidence="1 2" key="1">
    <citation type="journal article" date="2020" name="Mol. Biol. Evol.">
        <title>Distinct Expression and Methylation Patterns for Genes with Different Fates following a Single Whole-Genome Duplication in Flowering Plants.</title>
        <authorList>
            <person name="Shi T."/>
            <person name="Rahmani R.S."/>
            <person name="Gugger P.F."/>
            <person name="Wang M."/>
            <person name="Li H."/>
            <person name="Zhang Y."/>
            <person name="Li Z."/>
            <person name="Wang Q."/>
            <person name="Van de Peer Y."/>
            <person name="Marchal K."/>
            <person name="Chen J."/>
        </authorList>
    </citation>
    <scope>NUCLEOTIDE SEQUENCE [LARGE SCALE GENOMIC DNA]</scope>
    <source>
        <tissue evidence="1">Leaf</tissue>
    </source>
</reference>
<gene>
    <name evidence="1" type="ORF">HUJ06_018945</name>
</gene>